<keyword evidence="1 2" id="KW-0193">Cuticle</keyword>
<dbReference type="InterPro" id="IPR031311">
    <property type="entry name" value="CHIT_BIND_RR_consensus"/>
</dbReference>
<dbReference type="PANTHER" id="PTHR10380:SF236">
    <property type="entry name" value="PUPAL CUTICLE PROTEIN EDG-84A-LIKE PROTEIN"/>
    <property type="match status" value="1"/>
</dbReference>
<dbReference type="PROSITE" id="PS00233">
    <property type="entry name" value="CHIT_BIND_RR_1"/>
    <property type="match status" value="1"/>
</dbReference>
<proteinExistence type="predicted"/>
<dbReference type="PANTHER" id="PTHR10380">
    <property type="entry name" value="CUTICLE PROTEIN"/>
    <property type="match status" value="1"/>
</dbReference>
<accession>A0A7R9IWV2</accession>
<dbReference type="GO" id="GO:0008010">
    <property type="term" value="F:structural constituent of chitin-based larval cuticle"/>
    <property type="evidence" value="ECO:0007669"/>
    <property type="project" value="TreeGrafter"/>
</dbReference>
<dbReference type="PROSITE" id="PS51155">
    <property type="entry name" value="CHIT_BIND_RR_2"/>
    <property type="match status" value="1"/>
</dbReference>
<organism evidence="3">
    <name type="scientific">Timema californicum</name>
    <name type="common">California timema</name>
    <name type="synonym">Walking stick</name>
    <dbReference type="NCBI Taxonomy" id="61474"/>
    <lineage>
        <taxon>Eukaryota</taxon>
        <taxon>Metazoa</taxon>
        <taxon>Ecdysozoa</taxon>
        <taxon>Arthropoda</taxon>
        <taxon>Hexapoda</taxon>
        <taxon>Insecta</taxon>
        <taxon>Pterygota</taxon>
        <taxon>Neoptera</taxon>
        <taxon>Polyneoptera</taxon>
        <taxon>Phasmatodea</taxon>
        <taxon>Timematodea</taxon>
        <taxon>Timematoidea</taxon>
        <taxon>Timematidae</taxon>
        <taxon>Timema</taxon>
    </lineage>
</organism>
<name>A0A7R9IWV2_TIMCA</name>
<dbReference type="Pfam" id="PF00379">
    <property type="entry name" value="Chitin_bind_4"/>
    <property type="match status" value="1"/>
</dbReference>
<evidence type="ECO:0000256" key="2">
    <source>
        <dbReference type="PROSITE-ProRule" id="PRU00497"/>
    </source>
</evidence>
<gene>
    <name evidence="3" type="ORF">TCMB3V08_LOCUS1201</name>
</gene>
<dbReference type="InterPro" id="IPR050468">
    <property type="entry name" value="Cuticle_Struct_Prot"/>
</dbReference>
<sequence>MYPHFCVGRVENQFGNTTLITPDRDLNLNLPITGNLDYCKSSGVLDHVAIEPFCYCYYSSPIDSLVLTGSSQLTAKSFEKLPDQIMYPYAEPYDLQKHIVLCAAVAVAVAKAGFEYSSVVPYSQVNYKASPYGYSPYVASPYTYSPIAYSPVVAPGVFSQYHAQDILGRTSYGHVEPYQVHNAVQDAAGNKIGSYSFVTPEGKLVKTQYIADAAGFRVASDALPIAPLASVVDTPEVAAARAAHLAEVEVVKSRTRRAAETPASTSPLYKAATPLVSYATPAVPYPTSYYPQVLPYSGLSAYNTYPYGYAPVPTVGDATINKFVQLPGQAYTYRFA</sequence>
<dbReference type="AlphaFoldDB" id="A0A7R9IWV2"/>
<dbReference type="EMBL" id="OE179322">
    <property type="protein sequence ID" value="CAD7568432.1"/>
    <property type="molecule type" value="Genomic_DNA"/>
</dbReference>
<reference evidence="3" key="1">
    <citation type="submission" date="2020-11" db="EMBL/GenBank/DDBJ databases">
        <authorList>
            <person name="Tran Van P."/>
        </authorList>
    </citation>
    <scope>NUCLEOTIDE SEQUENCE</scope>
</reference>
<dbReference type="GO" id="GO:0062129">
    <property type="term" value="C:chitin-based extracellular matrix"/>
    <property type="evidence" value="ECO:0007669"/>
    <property type="project" value="TreeGrafter"/>
</dbReference>
<evidence type="ECO:0000256" key="1">
    <source>
        <dbReference type="ARBA" id="ARBA00022460"/>
    </source>
</evidence>
<protein>
    <submittedName>
        <fullName evidence="3">(California timema) hypothetical protein</fullName>
    </submittedName>
</protein>
<dbReference type="InterPro" id="IPR000618">
    <property type="entry name" value="Insect_cuticle"/>
</dbReference>
<evidence type="ECO:0000313" key="3">
    <source>
        <dbReference type="EMBL" id="CAD7568432.1"/>
    </source>
</evidence>